<dbReference type="EMBL" id="BSDO01000001">
    <property type="protein sequence ID" value="GLI21007.1"/>
    <property type="molecule type" value="Genomic_DNA"/>
</dbReference>
<dbReference type="RefSeq" id="WP_281805387.1">
    <property type="nucleotide sequence ID" value="NZ_BSDO01000001.1"/>
</dbReference>
<evidence type="ECO:0000313" key="3">
    <source>
        <dbReference type="Proteomes" id="UP001144397"/>
    </source>
</evidence>
<dbReference type="Proteomes" id="UP001144397">
    <property type="component" value="Unassembled WGS sequence"/>
</dbReference>
<dbReference type="GeneID" id="95761477"/>
<name>A0A9W6CKT5_XANFL</name>
<accession>A0A9W6CKT5</accession>
<evidence type="ECO:0000313" key="4">
    <source>
        <dbReference type="Proteomes" id="UP001245370"/>
    </source>
</evidence>
<protein>
    <submittedName>
        <fullName evidence="1">Uncharacterized protein</fullName>
    </submittedName>
</protein>
<dbReference type="Proteomes" id="UP001245370">
    <property type="component" value="Unassembled WGS sequence"/>
</dbReference>
<comment type="caution">
    <text evidence="1">The sequence shown here is derived from an EMBL/GenBank/DDBJ whole genome shotgun (WGS) entry which is preliminary data.</text>
</comment>
<gene>
    <name evidence="2" type="ORF">GGQ86_001196</name>
    <name evidence="1" type="ORF">XFLAVUS301_06810</name>
</gene>
<organism evidence="1 3">
    <name type="scientific">Xanthobacter flavus</name>
    <dbReference type="NCBI Taxonomy" id="281"/>
    <lineage>
        <taxon>Bacteria</taxon>
        <taxon>Pseudomonadati</taxon>
        <taxon>Pseudomonadota</taxon>
        <taxon>Alphaproteobacteria</taxon>
        <taxon>Hyphomicrobiales</taxon>
        <taxon>Xanthobacteraceae</taxon>
        <taxon>Xanthobacter</taxon>
    </lineage>
</organism>
<reference evidence="2 4" key="2">
    <citation type="submission" date="2023-07" db="EMBL/GenBank/DDBJ databases">
        <title>Genomic Encyclopedia of Type Strains, Phase IV (KMG-IV): sequencing the most valuable type-strain genomes for metagenomic binning, comparative biology and taxonomic classification.</title>
        <authorList>
            <person name="Goeker M."/>
        </authorList>
    </citation>
    <scope>NUCLEOTIDE SEQUENCE [LARGE SCALE GENOMIC DNA]</scope>
    <source>
        <strain evidence="2 4">DSM 338</strain>
    </source>
</reference>
<dbReference type="AlphaFoldDB" id="A0A9W6CKT5"/>
<sequence>MRNHLLSNGLFPRGRTRPLLMAGLAAVAFVPIVLAAGVSPASAQTTVAVPGGYVTFTPVQRRYIETYVVRHPVPPAYIPGGFVAEVGAVVPPDVDLRRFGDAPEPYGRYGQAVAQPGYGQPGYGADFDDDDGYQTLDQAGYAPDAGLSQYRYVTLPGNEAAVVEPRSRRIILIVE</sequence>
<evidence type="ECO:0000313" key="2">
    <source>
        <dbReference type="EMBL" id="MDR6332732.1"/>
    </source>
</evidence>
<reference evidence="1" key="1">
    <citation type="submission" date="2022-12" db="EMBL/GenBank/DDBJ databases">
        <title>Reference genome sequencing for broad-spectrum identification of bacterial and archaeal isolates by mass spectrometry.</title>
        <authorList>
            <person name="Sekiguchi Y."/>
            <person name="Tourlousse D.M."/>
        </authorList>
    </citation>
    <scope>NUCLEOTIDE SEQUENCE</scope>
    <source>
        <strain evidence="1">301</strain>
    </source>
</reference>
<dbReference type="EMBL" id="JAVDPY010000002">
    <property type="protein sequence ID" value="MDR6332732.1"/>
    <property type="molecule type" value="Genomic_DNA"/>
</dbReference>
<keyword evidence="4" id="KW-1185">Reference proteome</keyword>
<evidence type="ECO:0000313" key="1">
    <source>
        <dbReference type="EMBL" id="GLI21007.1"/>
    </source>
</evidence>
<proteinExistence type="predicted"/>